<dbReference type="Proteomes" id="UP001259982">
    <property type="component" value="Unassembled WGS sequence"/>
</dbReference>
<comment type="similarity">
    <text evidence="1 5 6">Belongs to the bacterial ribosomal protein bS18 family.</text>
</comment>
<organism evidence="7 8">
    <name type="scientific">Spectribacter acetivorans</name>
    <dbReference type="NCBI Taxonomy" id="3075603"/>
    <lineage>
        <taxon>Bacteria</taxon>
        <taxon>Pseudomonadati</taxon>
        <taxon>Pseudomonadota</taxon>
        <taxon>Gammaproteobacteria</taxon>
        <taxon>Salinisphaerales</taxon>
        <taxon>Salinisphaeraceae</taxon>
        <taxon>Spectribacter</taxon>
    </lineage>
</organism>
<gene>
    <name evidence="5 7" type="primary">rpsR</name>
    <name evidence="7" type="ORF">RM531_04765</name>
</gene>
<evidence type="ECO:0000256" key="4">
    <source>
        <dbReference type="ARBA" id="ARBA00035141"/>
    </source>
</evidence>
<reference evidence="7 8" key="1">
    <citation type="submission" date="2023-09" db="EMBL/GenBank/DDBJ databases">
        <authorList>
            <person name="Rey-Velasco X."/>
        </authorList>
    </citation>
    <scope>NUCLEOTIDE SEQUENCE [LARGE SCALE GENOMIC DNA]</scope>
    <source>
        <strain evidence="7 8">P385</strain>
    </source>
</reference>
<evidence type="ECO:0000256" key="3">
    <source>
        <dbReference type="ARBA" id="ARBA00023274"/>
    </source>
</evidence>
<sequence>MSRFFRRKRFCRFTAEGVEEIDYKDLDTLKQYITETGKVVPSRITGTAARYQRQLSTSIKQARYLALLPYTDRHSG</sequence>
<dbReference type="EMBL" id="JAVRHY010000003">
    <property type="protein sequence ID" value="MDT0617776.1"/>
    <property type="molecule type" value="Genomic_DNA"/>
</dbReference>
<dbReference type="GO" id="GO:0005840">
    <property type="term" value="C:ribosome"/>
    <property type="evidence" value="ECO:0007669"/>
    <property type="project" value="UniProtKB-KW"/>
</dbReference>
<accession>A0ABU3B9W9</accession>
<dbReference type="HAMAP" id="MF_00270">
    <property type="entry name" value="Ribosomal_bS18"/>
    <property type="match status" value="1"/>
</dbReference>
<dbReference type="PROSITE" id="PS00057">
    <property type="entry name" value="RIBOSOMAL_S18"/>
    <property type="match status" value="1"/>
</dbReference>
<proteinExistence type="inferred from homology"/>
<evidence type="ECO:0000256" key="5">
    <source>
        <dbReference type="HAMAP-Rule" id="MF_00270"/>
    </source>
</evidence>
<evidence type="ECO:0000256" key="6">
    <source>
        <dbReference type="RuleBase" id="RU003910"/>
    </source>
</evidence>
<dbReference type="InterPro" id="IPR036870">
    <property type="entry name" value="Ribosomal_bS18_sf"/>
</dbReference>
<keyword evidence="5" id="KW-0699">rRNA-binding</keyword>
<dbReference type="InterPro" id="IPR001648">
    <property type="entry name" value="Ribosomal_bS18"/>
</dbReference>
<comment type="caution">
    <text evidence="7">The sequence shown here is derived from an EMBL/GenBank/DDBJ whole genome shotgun (WGS) entry which is preliminary data.</text>
</comment>
<dbReference type="PRINTS" id="PR00974">
    <property type="entry name" value="RIBOSOMALS18"/>
</dbReference>
<dbReference type="Pfam" id="PF01084">
    <property type="entry name" value="Ribosomal_S18"/>
    <property type="match status" value="1"/>
</dbReference>
<evidence type="ECO:0000256" key="1">
    <source>
        <dbReference type="ARBA" id="ARBA00005589"/>
    </source>
</evidence>
<dbReference type="Gene3D" id="4.10.640.10">
    <property type="entry name" value="Ribosomal protein S18"/>
    <property type="match status" value="1"/>
</dbReference>
<comment type="subunit">
    <text evidence="5">Part of the 30S ribosomal subunit. Forms a tight heterodimer with protein bS6.</text>
</comment>
<dbReference type="SUPFAM" id="SSF46911">
    <property type="entry name" value="Ribosomal protein S18"/>
    <property type="match status" value="1"/>
</dbReference>
<dbReference type="PANTHER" id="PTHR13479:SF40">
    <property type="entry name" value="SMALL RIBOSOMAL SUBUNIT PROTEIN BS18M"/>
    <property type="match status" value="1"/>
</dbReference>
<dbReference type="RefSeq" id="WP_311651799.1">
    <property type="nucleotide sequence ID" value="NZ_JAVRHY010000003.1"/>
</dbReference>
<name>A0ABU3B9W9_9GAMM</name>
<protein>
    <recommendedName>
        <fullName evidence="4 5">Small ribosomal subunit protein bS18</fullName>
    </recommendedName>
</protein>
<keyword evidence="8" id="KW-1185">Reference proteome</keyword>
<dbReference type="InterPro" id="IPR018275">
    <property type="entry name" value="Ribosomal_bS18_CS"/>
</dbReference>
<keyword evidence="2 5" id="KW-0689">Ribosomal protein</keyword>
<dbReference type="PANTHER" id="PTHR13479">
    <property type="entry name" value="30S RIBOSOMAL PROTEIN S18"/>
    <property type="match status" value="1"/>
</dbReference>
<evidence type="ECO:0000256" key="2">
    <source>
        <dbReference type="ARBA" id="ARBA00022980"/>
    </source>
</evidence>
<evidence type="ECO:0000313" key="8">
    <source>
        <dbReference type="Proteomes" id="UP001259982"/>
    </source>
</evidence>
<dbReference type="NCBIfam" id="TIGR00165">
    <property type="entry name" value="S18"/>
    <property type="match status" value="1"/>
</dbReference>
<evidence type="ECO:0000313" key="7">
    <source>
        <dbReference type="EMBL" id="MDT0617776.1"/>
    </source>
</evidence>
<comment type="function">
    <text evidence="5">Binds as a heterodimer with protein bS6 to the central domain of the 16S rRNA, where it helps stabilize the platform of the 30S subunit.</text>
</comment>
<keyword evidence="3 5" id="KW-0687">Ribonucleoprotein</keyword>
<keyword evidence="5" id="KW-0694">RNA-binding</keyword>